<dbReference type="EMBL" id="FRCT01000016">
    <property type="protein sequence ID" value="SHM82403.1"/>
    <property type="molecule type" value="Genomic_DNA"/>
</dbReference>
<keyword evidence="2" id="KW-1133">Transmembrane helix</keyword>
<evidence type="ECO:0000313" key="4">
    <source>
        <dbReference type="Proteomes" id="UP000184394"/>
    </source>
</evidence>
<feature type="transmembrane region" description="Helical" evidence="2">
    <location>
        <begin position="17"/>
        <end position="39"/>
    </location>
</feature>
<protein>
    <submittedName>
        <fullName evidence="3">Uncharacterized protein</fullName>
    </submittedName>
</protein>
<evidence type="ECO:0000313" key="3">
    <source>
        <dbReference type="EMBL" id="SHM82403.1"/>
    </source>
</evidence>
<dbReference type="Proteomes" id="UP000184394">
    <property type="component" value="Unassembled WGS sequence"/>
</dbReference>
<evidence type="ECO:0000256" key="1">
    <source>
        <dbReference type="SAM" id="MobiDB-lite"/>
    </source>
</evidence>
<feature type="region of interest" description="Disordered" evidence="1">
    <location>
        <begin position="134"/>
        <end position="221"/>
    </location>
</feature>
<name>A0A1M7LW85_RUMFL</name>
<reference evidence="3 4" key="1">
    <citation type="submission" date="2016-11" db="EMBL/GenBank/DDBJ databases">
        <authorList>
            <person name="Jaros S."/>
            <person name="Januszkiewicz K."/>
            <person name="Wedrychowicz H."/>
        </authorList>
    </citation>
    <scope>NUCLEOTIDE SEQUENCE [LARGE SCALE GENOMIC DNA]</scope>
    <source>
        <strain evidence="3 4">Y1</strain>
    </source>
</reference>
<organism evidence="3 4">
    <name type="scientific">Ruminococcus flavefaciens</name>
    <dbReference type="NCBI Taxonomy" id="1265"/>
    <lineage>
        <taxon>Bacteria</taxon>
        <taxon>Bacillati</taxon>
        <taxon>Bacillota</taxon>
        <taxon>Clostridia</taxon>
        <taxon>Eubacteriales</taxon>
        <taxon>Oscillospiraceae</taxon>
        <taxon>Ruminococcus</taxon>
    </lineage>
</organism>
<dbReference type="RefSeq" id="WP_072952108.1">
    <property type="nucleotide sequence ID" value="NZ_FRCT01000016.1"/>
</dbReference>
<dbReference type="AlphaFoldDB" id="A0A1M7LW85"/>
<evidence type="ECO:0000256" key="2">
    <source>
        <dbReference type="SAM" id="Phobius"/>
    </source>
</evidence>
<proteinExistence type="predicted"/>
<accession>A0A1M7LW85</accession>
<gene>
    <name evidence="3" type="ORF">SAMN04487860_11632</name>
</gene>
<keyword evidence="2" id="KW-0812">Transmembrane</keyword>
<keyword evidence="2" id="KW-0472">Membrane</keyword>
<sequence>MSKGNGVFSNLKKSTKITLISCGCFIALSAAILFFFVMFPITPSEKVITAFGRESIYKNDTTGTSVTTSITTSNNDMVVATTTKTKTTTVRRTTGTDIPRVTQGSGFYTGQKIPSGGTPGENYFTPTFQTTTTSATGGYSGSGTPITSTPNGGAGGVTGGETVSPVEGGGSTGGETVTPVEGGGSTGGETVTPVEGGGSTGGEAAAPVEGGGSAGGAAASE</sequence>